<feature type="transmembrane region" description="Helical" evidence="1">
    <location>
        <begin position="120"/>
        <end position="139"/>
    </location>
</feature>
<evidence type="ECO:0000313" key="3">
    <source>
        <dbReference type="Proteomes" id="UP001185863"/>
    </source>
</evidence>
<keyword evidence="1" id="KW-1133">Transmembrane helix</keyword>
<dbReference type="EMBL" id="JAWLUP010000009">
    <property type="protein sequence ID" value="MDV7264323.1"/>
    <property type="molecule type" value="Genomic_DNA"/>
</dbReference>
<feature type="transmembrane region" description="Helical" evidence="1">
    <location>
        <begin position="12"/>
        <end position="33"/>
    </location>
</feature>
<keyword evidence="1" id="KW-0812">Transmembrane</keyword>
<feature type="transmembrane region" description="Helical" evidence="1">
    <location>
        <begin position="175"/>
        <end position="196"/>
    </location>
</feature>
<sequence length="212" mass="22415">MRLTIFRERSAASVVLVFTGLGALLSVLGLFAWRHATPLGRPVDVGIPPPPPPPMDDGKIGYMYIIDGYAYIDGPHWFPATAWFLLAGTAVALTISALLVRTGWRLVHGASGEPGERWPIVTALLAFGGLFGLAVSIAGRVAQPRAYSVVQAEPRDPENPYPDSNFIHYDVGPTWVTFTGVGAAASLIVGSVLLLANLRAAHTDGGAQESAS</sequence>
<dbReference type="Proteomes" id="UP001185863">
    <property type="component" value="Unassembled WGS sequence"/>
</dbReference>
<keyword evidence="1" id="KW-0472">Membrane</keyword>
<dbReference type="AlphaFoldDB" id="A0AAE5A5R8"/>
<dbReference type="RefSeq" id="WP_317745849.1">
    <property type="nucleotide sequence ID" value="NZ_JAWLUP010000009.1"/>
</dbReference>
<proteinExistence type="predicted"/>
<comment type="caution">
    <text evidence="2">The sequence shown here is derived from an EMBL/GenBank/DDBJ whole genome shotgun (WGS) entry which is preliminary data.</text>
</comment>
<protein>
    <submittedName>
        <fullName evidence="2">Uncharacterized protein</fullName>
    </submittedName>
</protein>
<evidence type="ECO:0000256" key="1">
    <source>
        <dbReference type="SAM" id="Phobius"/>
    </source>
</evidence>
<reference evidence="2" key="1">
    <citation type="submission" date="2023-10" db="EMBL/GenBank/DDBJ databases">
        <title>Development of a sustainable strategy for remediation of hydrocarbon-contaminated territories based on the waste exchange concept.</title>
        <authorList>
            <person name="Krivoruchko A."/>
        </authorList>
    </citation>
    <scope>NUCLEOTIDE SEQUENCE</scope>
    <source>
        <strain evidence="2">IEGM 68</strain>
    </source>
</reference>
<gene>
    <name evidence="2" type="ORF">R4315_07180</name>
</gene>
<name>A0AAE5A5R8_9NOCA</name>
<organism evidence="2 3">
    <name type="scientific">Rhodococcus oxybenzonivorans</name>
    <dbReference type="NCBI Taxonomy" id="1990687"/>
    <lineage>
        <taxon>Bacteria</taxon>
        <taxon>Bacillati</taxon>
        <taxon>Actinomycetota</taxon>
        <taxon>Actinomycetes</taxon>
        <taxon>Mycobacteriales</taxon>
        <taxon>Nocardiaceae</taxon>
        <taxon>Rhodococcus</taxon>
    </lineage>
</organism>
<feature type="transmembrane region" description="Helical" evidence="1">
    <location>
        <begin position="80"/>
        <end position="100"/>
    </location>
</feature>
<evidence type="ECO:0000313" key="2">
    <source>
        <dbReference type="EMBL" id="MDV7264323.1"/>
    </source>
</evidence>
<accession>A0AAE5A5R8</accession>